<keyword evidence="4" id="KW-1185">Reference proteome</keyword>
<dbReference type="SUPFAM" id="SSF51905">
    <property type="entry name" value="FAD/NAD(P)-binding domain"/>
    <property type="match status" value="1"/>
</dbReference>
<dbReference type="PANTHER" id="PTHR43422">
    <property type="entry name" value="THIAMINE THIAZOLE SYNTHASE"/>
    <property type="match status" value="1"/>
</dbReference>
<dbReference type="Proteomes" id="UP000029833">
    <property type="component" value="Unassembled WGS sequence"/>
</dbReference>
<evidence type="ECO:0000256" key="2">
    <source>
        <dbReference type="SAM" id="SignalP"/>
    </source>
</evidence>
<comment type="caution">
    <text evidence="3">The sequence shown here is derived from an EMBL/GenBank/DDBJ whole genome shotgun (WGS) entry which is preliminary data.</text>
</comment>
<dbReference type="PANTHER" id="PTHR43422:SF3">
    <property type="entry name" value="THIAMINE THIAZOLE SYNTHASE"/>
    <property type="match status" value="1"/>
</dbReference>
<dbReference type="STRING" id="1408250.Q760_08080"/>
<organism evidence="3 4">
    <name type="scientific">Cellulomonas cellasea DSM 20118</name>
    <dbReference type="NCBI Taxonomy" id="1408250"/>
    <lineage>
        <taxon>Bacteria</taxon>
        <taxon>Bacillati</taxon>
        <taxon>Actinomycetota</taxon>
        <taxon>Actinomycetes</taxon>
        <taxon>Micrococcales</taxon>
        <taxon>Cellulomonadaceae</taxon>
        <taxon>Cellulomonas</taxon>
    </lineage>
</organism>
<reference evidence="3 4" key="1">
    <citation type="submission" date="2013-10" db="EMBL/GenBank/DDBJ databases">
        <authorList>
            <person name="Wang G."/>
            <person name="Zhuang W."/>
        </authorList>
    </citation>
    <scope>NUCLEOTIDE SEQUENCE [LARGE SCALE GENOMIC DNA]</scope>
    <source>
        <strain evidence="3 4">DSM 20118</strain>
    </source>
</reference>
<feature type="compositionally biased region" description="Low complexity" evidence="1">
    <location>
        <begin position="469"/>
        <end position="478"/>
    </location>
</feature>
<feature type="region of interest" description="Disordered" evidence="1">
    <location>
        <begin position="469"/>
        <end position="494"/>
    </location>
</feature>
<proteinExistence type="predicted"/>
<evidence type="ECO:0000256" key="1">
    <source>
        <dbReference type="SAM" id="MobiDB-lite"/>
    </source>
</evidence>
<feature type="chain" id="PRO_5039097550" description="FAD-binding domain-containing protein" evidence="2">
    <location>
        <begin position="33"/>
        <end position="494"/>
    </location>
</feature>
<gene>
    <name evidence="3" type="ORF">Q760_08080</name>
</gene>
<sequence>MTPTRSRPSPQHQPRRVVVLGASLAGALAAAAAATSAPGRTVTVLERDELPASPRPRSGVPQGRQPHVFLLRGLLAVEELLPGFRDDLRAAGAVEIDTGDLAWNSELGWQPTGRPQFALLSATRPLFEDVVRRRVAGLPGVEVRDGVRVEGLRRGGPGGPAWWVDLADGTSVAADLVVDATGRSSRLPGWLDALGVTPARVTDIDARVGYASRLYALAPGRVAPTGVVVQQSPGEPRGGLALPVEGGRWVVAGVGSGAQRPPRDDDGFVAHLRGLRDGALAEIHDAGVPEGEVAVHRQTGNRRHHYEDVRDWPAGLLVTGDALCAFNPVYGHGVTVAACEALVLRDALRRGLRPGRERRVLRRLAREAAVPWAIATGEDLRFPTSDGSPPPVSALLGRWTRQVGLLAVHGDELAHRTTSAVYHLMGPPRLLLRPGLVAAAVRARLRGFGPATERPVVVRPVGVRPVVVRPGADGAPADGGHDAGRAADASPAGR</sequence>
<protein>
    <recommendedName>
        <fullName evidence="5">FAD-binding domain-containing protein</fullName>
    </recommendedName>
</protein>
<dbReference type="AlphaFoldDB" id="A0A0A0B440"/>
<evidence type="ECO:0000313" key="4">
    <source>
        <dbReference type="Proteomes" id="UP000029833"/>
    </source>
</evidence>
<dbReference type="InterPro" id="IPR036188">
    <property type="entry name" value="FAD/NAD-bd_sf"/>
</dbReference>
<dbReference type="EMBL" id="AXNT01000193">
    <property type="protein sequence ID" value="KGM00549.1"/>
    <property type="molecule type" value="Genomic_DNA"/>
</dbReference>
<dbReference type="Gene3D" id="3.50.50.60">
    <property type="entry name" value="FAD/NAD(P)-binding domain"/>
    <property type="match status" value="1"/>
</dbReference>
<evidence type="ECO:0000313" key="3">
    <source>
        <dbReference type="EMBL" id="KGM00549.1"/>
    </source>
</evidence>
<accession>A0A0A0B440</accession>
<dbReference type="RefSeq" id="WP_174774676.1">
    <property type="nucleotide sequence ID" value="NZ_AXNT01000193.1"/>
</dbReference>
<name>A0A0A0B440_9CELL</name>
<feature type="signal peptide" evidence="2">
    <location>
        <begin position="1"/>
        <end position="32"/>
    </location>
</feature>
<keyword evidence="2" id="KW-0732">Signal</keyword>
<evidence type="ECO:0008006" key="5">
    <source>
        <dbReference type="Google" id="ProtNLM"/>
    </source>
</evidence>